<evidence type="ECO:0000259" key="2">
    <source>
        <dbReference type="Pfam" id="PF12697"/>
    </source>
</evidence>
<dbReference type="InterPro" id="IPR029058">
    <property type="entry name" value="AB_hydrolase_fold"/>
</dbReference>
<feature type="domain" description="AB hydrolase-1" evidence="2">
    <location>
        <begin position="22"/>
        <end position="248"/>
    </location>
</feature>
<geneLocation type="plasmid" evidence="5">
    <name>pne1b</name>
</geneLocation>
<dbReference type="InterPro" id="IPR050266">
    <property type="entry name" value="AB_hydrolase_sf"/>
</dbReference>
<dbReference type="SUPFAM" id="SSF53474">
    <property type="entry name" value="alpha/beta-Hydrolases"/>
    <property type="match status" value="1"/>
</dbReference>
<sequence length="394" mass="42943">MKINVNGTGINVEQQGCGELALVFLHYYGGSSRTWEEVISQLPGNYRMVAIDQRGWGLSDAPHSGYRIEDLARDAEGVISALQLKRYILVGHSMGGKVAQLIASRRPEGLEGLVLVAPSPPSPMLLTSEQRDVLRSAYDNRESVGFVIDNVLTARPINPVLREQVIDDSLKGAAEARSAWPNVGISEDITSDVGAINVPVVVISGELDCVDTPVTLQRELLPRISHASMYIIPDTGHLSPLESPCEIANRISDFTESIEKGTAVHLSPTDTIAAFDKAFNAGNVDDLLTVFSNLTTMKMPDGAIIKSNPEALRHAFLSLIASRAVIRNQIRFIIPSGDLALVVLDWTLTINTENGTHRKEYGTATQVLEKGPDKGWRIRISNPTGILCDRYEIV</sequence>
<proteinExistence type="predicted"/>
<dbReference type="PANTHER" id="PTHR43798:SF31">
    <property type="entry name" value="AB HYDROLASE SUPERFAMILY PROTEIN YCLE"/>
    <property type="match status" value="1"/>
</dbReference>
<dbReference type="RefSeq" id="WP_208718381.1">
    <property type="nucleotide sequence ID" value="NZ_CP024770.1"/>
</dbReference>
<evidence type="ECO:0000259" key="3">
    <source>
        <dbReference type="Pfam" id="PF14534"/>
    </source>
</evidence>
<name>A0A6B9GAV6_PANCY</name>
<dbReference type="PANTHER" id="PTHR43798">
    <property type="entry name" value="MONOACYLGLYCEROL LIPASE"/>
    <property type="match status" value="1"/>
</dbReference>
<dbReference type="InterPro" id="IPR000073">
    <property type="entry name" value="AB_hydrolase_1"/>
</dbReference>
<dbReference type="PRINTS" id="PR00111">
    <property type="entry name" value="ABHYDROLASE"/>
</dbReference>
<dbReference type="EMBL" id="CP024770">
    <property type="protein sequence ID" value="QGY32490.1"/>
    <property type="molecule type" value="Genomic_DNA"/>
</dbReference>
<evidence type="ECO:0000313" key="5">
    <source>
        <dbReference type="Proteomes" id="UP000502005"/>
    </source>
</evidence>
<keyword evidence="4" id="KW-0614">Plasmid</keyword>
<dbReference type="InterPro" id="IPR027843">
    <property type="entry name" value="DUF4440"/>
</dbReference>
<dbReference type="Pfam" id="PF14534">
    <property type="entry name" value="DUF4440"/>
    <property type="match status" value="1"/>
</dbReference>
<dbReference type="Gene3D" id="3.10.450.50">
    <property type="match status" value="1"/>
</dbReference>
<reference evidence="4 5" key="1">
    <citation type="submission" date="2017-11" db="EMBL/GenBank/DDBJ databases">
        <title>Genome sequence of Pantoea cypripedii NE1.</title>
        <authorList>
            <person name="Nascimento F.X."/>
        </authorList>
    </citation>
    <scope>NUCLEOTIDE SEQUENCE [LARGE SCALE GENOMIC DNA]</scope>
    <source>
        <strain evidence="4 5">NE1</strain>
        <plasmid evidence="5">pne1b</plasmid>
    </source>
</reference>
<protein>
    <submittedName>
        <fullName evidence="4">DUF4440 domain-containing protein</fullName>
    </submittedName>
</protein>
<dbReference type="Gene3D" id="3.40.50.1820">
    <property type="entry name" value="alpha/beta hydrolase"/>
    <property type="match status" value="1"/>
</dbReference>
<evidence type="ECO:0000256" key="1">
    <source>
        <dbReference type="ARBA" id="ARBA00022801"/>
    </source>
</evidence>
<dbReference type="InterPro" id="IPR032710">
    <property type="entry name" value="NTF2-like_dom_sf"/>
</dbReference>
<gene>
    <name evidence="4" type="ORF">CUN67_26330</name>
</gene>
<keyword evidence="1" id="KW-0378">Hydrolase</keyword>
<evidence type="ECO:0000313" key="4">
    <source>
        <dbReference type="EMBL" id="QGY32490.1"/>
    </source>
</evidence>
<dbReference type="Proteomes" id="UP000502005">
    <property type="component" value="Plasmid pNE1B"/>
</dbReference>
<feature type="domain" description="DUF4440" evidence="3">
    <location>
        <begin position="272"/>
        <end position="378"/>
    </location>
</feature>
<dbReference type="Pfam" id="PF12697">
    <property type="entry name" value="Abhydrolase_6"/>
    <property type="match status" value="1"/>
</dbReference>
<accession>A0A6B9GAV6</accession>
<dbReference type="AlphaFoldDB" id="A0A6B9GAV6"/>
<organism evidence="4 5">
    <name type="scientific">Pantoea cypripedii</name>
    <name type="common">Pectobacterium cypripedii</name>
    <name type="synonym">Erwinia cypripedii</name>
    <dbReference type="NCBI Taxonomy" id="55209"/>
    <lineage>
        <taxon>Bacteria</taxon>
        <taxon>Pseudomonadati</taxon>
        <taxon>Pseudomonadota</taxon>
        <taxon>Gammaproteobacteria</taxon>
        <taxon>Enterobacterales</taxon>
        <taxon>Erwiniaceae</taxon>
        <taxon>Pantoea</taxon>
    </lineage>
</organism>
<dbReference type="SUPFAM" id="SSF54427">
    <property type="entry name" value="NTF2-like"/>
    <property type="match status" value="1"/>
</dbReference>
<dbReference type="GO" id="GO:0016020">
    <property type="term" value="C:membrane"/>
    <property type="evidence" value="ECO:0007669"/>
    <property type="project" value="TreeGrafter"/>
</dbReference>
<dbReference type="GO" id="GO:0016787">
    <property type="term" value="F:hydrolase activity"/>
    <property type="evidence" value="ECO:0007669"/>
    <property type="project" value="UniProtKB-KW"/>
</dbReference>